<dbReference type="OrthoDB" id="2159786at2759"/>
<keyword evidence="3" id="KW-1185">Reference proteome</keyword>
<dbReference type="PANTHER" id="PTHR28244:SF1">
    <property type="entry name" value="RNA POLYMERASE I-SPECIFIC TRANSCRIPTION INITIATION FACTOR RRN11"/>
    <property type="match status" value="1"/>
</dbReference>
<comment type="caution">
    <text evidence="2">The sequence shown here is derived from an EMBL/GenBank/DDBJ whole genome shotgun (WGS) entry which is preliminary data.</text>
</comment>
<evidence type="ECO:0000313" key="2">
    <source>
        <dbReference type="EMBL" id="KAF6836237.1"/>
    </source>
</evidence>
<dbReference type="GO" id="GO:0042790">
    <property type="term" value="P:nucleolar large rRNA transcription by RNA polymerase I"/>
    <property type="evidence" value="ECO:0007669"/>
    <property type="project" value="TreeGrafter"/>
</dbReference>
<reference evidence="2" key="1">
    <citation type="journal article" date="2020" name="Phytopathology">
        <title>Genome Sequence Resources of Colletotrichum truncatum, C. plurivorum, C. musicola, and C. sojae: Four Species Pathogenic to Soybean (Glycine max).</title>
        <authorList>
            <person name="Rogerio F."/>
            <person name="Boufleur T.R."/>
            <person name="Ciampi-Guillardi M."/>
            <person name="Sukno S.A."/>
            <person name="Thon M.R."/>
            <person name="Massola Junior N.S."/>
            <person name="Baroncelli R."/>
        </authorList>
    </citation>
    <scope>NUCLEOTIDE SEQUENCE</scope>
    <source>
        <strain evidence="2">LFN0074</strain>
    </source>
</reference>
<dbReference type="GO" id="GO:0017025">
    <property type="term" value="F:TBP-class protein binding"/>
    <property type="evidence" value="ECO:0007669"/>
    <property type="project" value="TreeGrafter"/>
</dbReference>
<proteinExistence type="predicted"/>
<name>A0A8H6NJT2_9PEZI</name>
<feature type="compositionally biased region" description="Acidic residues" evidence="1">
    <location>
        <begin position="91"/>
        <end position="102"/>
    </location>
</feature>
<dbReference type="PANTHER" id="PTHR28244">
    <property type="entry name" value="RNA POLYMERASE I-SPECIFIC TRANSCRIPTION INITIATION FACTOR RRN11"/>
    <property type="match status" value="1"/>
</dbReference>
<protein>
    <submittedName>
        <fullName evidence="2">Uncharacterized protein</fullName>
    </submittedName>
</protein>
<dbReference type="GO" id="GO:0001164">
    <property type="term" value="F:RNA polymerase I core promoter sequence-specific DNA binding"/>
    <property type="evidence" value="ECO:0007669"/>
    <property type="project" value="TreeGrafter"/>
</dbReference>
<accession>A0A8H6NJT2</accession>
<dbReference type="AlphaFoldDB" id="A0A8H6NJT2"/>
<sequence>MDQTRASRKRSASAMSMSDSHGPNAMQLPRDSINPLSHTPSVLHQLRLAGLNETDQPPSKTQPKFPHQSWQDPAATIRRRGVAAPTKPLDSDSDEGLEENLDGDSRRRSRKKDGEKKPKYASERALFRPLVRSIYGFLDNGDTSNAKRAFAILLRSHVHGKQVDIRRNNYWALGAEILMREGGGDSGADGRERGAYPAENIPRVREYFQDLIQRYPYNFKFRRAVSAIDFWPAQLSYEVFQIHNQQASSLRRLEHEAEDWEDEPWQESSLGVGNDSLLMDDNQLMADAPVWQTDSRDGRLRQGRDLVRQRTLGTLRELATRMDELLEDRPFSTNRELLRLRGMVSLYIGDLLIPAHAETNGQMVEARVRREKERNNARSSFRKMMEHGGRPDTFVQDLLASSEDDNEPVLPVFSSLPIREYQAED</sequence>
<dbReference type="GO" id="GO:0070860">
    <property type="term" value="C:RNA polymerase I core factor complex"/>
    <property type="evidence" value="ECO:0007669"/>
    <property type="project" value="TreeGrafter"/>
</dbReference>
<gene>
    <name evidence="2" type="ORF">CMUS01_05494</name>
</gene>
<evidence type="ECO:0000256" key="1">
    <source>
        <dbReference type="SAM" id="MobiDB-lite"/>
    </source>
</evidence>
<dbReference type="Proteomes" id="UP000639643">
    <property type="component" value="Unassembled WGS sequence"/>
</dbReference>
<dbReference type="InterPro" id="IPR053029">
    <property type="entry name" value="RNA_pol_I-specific_init_factor"/>
</dbReference>
<dbReference type="EMBL" id="WIGM01000163">
    <property type="protein sequence ID" value="KAF6836237.1"/>
    <property type="molecule type" value="Genomic_DNA"/>
</dbReference>
<feature type="compositionally biased region" description="Basic residues" evidence="1">
    <location>
        <begin position="1"/>
        <end position="11"/>
    </location>
</feature>
<evidence type="ECO:0000313" key="3">
    <source>
        <dbReference type="Proteomes" id="UP000639643"/>
    </source>
</evidence>
<organism evidence="2 3">
    <name type="scientific">Colletotrichum musicola</name>
    <dbReference type="NCBI Taxonomy" id="2175873"/>
    <lineage>
        <taxon>Eukaryota</taxon>
        <taxon>Fungi</taxon>
        <taxon>Dikarya</taxon>
        <taxon>Ascomycota</taxon>
        <taxon>Pezizomycotina</taxon>
        <taxon>Sordariomycetes</taxon>
        <taxon>Hypocreomycetidae</taxon>
        <taxon>Glomerellales</taxon>
        <taxon>Glomerellaceae</taxon>
        <taxon>Colletotrichum</taxon>
        <taxon>Colletotrichum orchidearum species complex</taxon>
    </lineage>
</organism>
<feature type="region of interest" description="Disordered" evidence="1">
    <location>
        <begin position="1"/>
        <end position="120"/>
    </location>
</feature>
<feature type="compositionally biased region" description="Polar residues" evidence="1">
    <location>
        <begin position="53"/>
        <end position="62"/>
    </location>
</feature>